<dbReference type="SUPFAM" id="SSF56300">
    <property type="entry name" value="Metallo-dependent phosphatases"/>
    <property type="match status" value="1"/>
</dbReference>
<dbReference type="Gene3D" id="3.60.21.10">
    <property type="match status" value="1"/>
</dbReference>
<dbReference type="InterPro" id="IPR050126">
    <property type="entry name" value="Ap4A_hydrolase"/>
</dbReference>
<evidence type="ECO:0000259" key="1">
    <source>
        <dbReference type="Pfam" id="PF00149"/>
    </source>
</evidence>
<dbReference type="InterPro" id="IPR029052">
    <property type="entry name" value="Metallo-depent_PP-like"/>
</dbReference>
<evidence type="ECO:0000313" key="3">
    <source>
        <dbReference type="Proteomes" id="UP001239019"/>
    </source>
</evidence>
<dbReference type="Pfam" id="PF00149">
    <property type="entry name" value="Metallophos"/>
    <property type="match status" value="1"/>
</dbReference>
<organism evidence="2 3">
    <name type="scientific">Natronospira bacteriovora</name>
    <dbReference type="NCBI Taxonomy" id="3069753"/>
    <lineage>
        <taxon>Bacteria</taxon>
        <taxon>Pseudomonadati</taxon>
        <taxon>Pseudomonadota</taxon>
        <taxon>Gammaproteobacteria</taxon>
        <taxon>Natronospirales</taxon>
        <taxon>Natronospiraceae</taxon>
        <taxon>Natronospira</taxon>
    </lineage>
</organism>
<dbReference type="PANTHER" id="PTHR42850">
    <property type="entry name" value="METALLOPHOSPHOESTERASE"/>
    <property type="match status" value="1"/>
</dbReference>
<keyword evidence="3" id="KW-1185">Reference proteome</keyword>
<dbReference type="Proteomes" id="UP001239019">
    <property type="component" value="Unassembled WGS sequence"/>
</dbReference>
<dbReference type="EMBL" id="JAVDDT010000002">
    <property type="protein sequence ID" value="MDQ2068995.1"/>
    <property type="molecule type" value="Genomic_DNA"/>
</dbReference>
<gene>
    <name evidence="2" type="ORF">RBH19_03815</name>
</gene>
<protein>
    <submittedName>
        <fullName evidence="2">Metallophosphoesterase</fullName>
    </submittedName>
</protein>
<feature type="domain" description="Calcineurin-like phosphoesterase" evidence="1">
    <location>
        <begin position="4"/>
        <end position="96"/>
    </location>
</feature>
<dbReference type="RefSeq" id="WP_306727490.1">
    <property type="nucleotide sequence ID" value="NZ_JAVDDT010000002.1"/>
</dbReference>
<evidence type="ECO:0000313" key="2">
    <source>
        <dbReference type="EMBL" id="MDQ2068995.1"/>
    </source>
</evidence>
<proteinExistence type="predicted"/>
<dbReference type="PANTHER" id="PTHR42850:SF7">
    <property type="entry name" value="BIS(5'-NUCLEOSYL)-TETRAPHOSPHATASE PRPE [ASYMMETRICAL]"/>
    <property type="match status" value="1"/>
</dbReference>
<reference evidence="2 3" key="1">
    <citation type="submission" date="2023-08" db="EMBL/GenBank/DDBJ databases">
        <title>Whole-genome sequencing of halo(alkali)philic microorganisms from hypersaline lakes.</title>
        <authorList>
            <person name="Sorokin D.Y."/>
            <person name="Abbas B."/>
            <person name="Merkel A.Y."/>
        </authorList>
    </citation>
    <scope>NUCLEOTIDE SEQUENCE [LARGE SCALE GENOMIC DNA]</scope>
    <source>
        <strain evidence="2 3">AB-CW4</strain>
    </source>
</reference>
<dbReference type="InterPro" id="IPR004843">
    <property type="entry name" value="Calcineurin-like_PHP"/>
</dbReference>
<comment type="caution">
    <text evidence="2">The sequence shown here is derived from an EMBL/GenBank/DDBJ whole genome shotgun (WGS) entry which is preliminary data.</text>
</comment>
<sequence length="314" mass="34937">MYDLIGDVHGELDALERLLVAMEYQRVRGVWRHPERRAVFVGDLIDRGPASREVVATVRAMVEAGQAHCLMGNHEFNAIAFHTPDPRGGDCHLRPHSEKNLRQHQATLESYRGHAGQLADDIAWFQGLPFWLELDGVRVVHAAWSPEAMALVEGSGVRDGLDWPMAFPEAFDEASPLGAALSEVLKGVEWALPGDAFFHDKDGHLRREARVCWWDVAPGHRWPAVAMGPPSLKKALPDEVIPEDYPRLRYPAEAPPVFFGHYWLWGEPSPLAENVACLDYSVAKGGQLVAYRWAGEQRLQRAHFVAVPSEGGGP</sequence>
<name>A0ABU0W6A5_9GAMM</name>
<accession>A0ABU0W6A5</accession>